<dbReference type="Proteomes" id="UP001159363">
    <property type="component" value="Chromosome 2"/>
</dbReference>
<proteinExistence type="predicted"/>
<evidence type="ECO:0000256" key="1">
    <source>
        <dbReference type="SAM" id="MobiDB-lite"/>
    </source>
</evidence>
<reference evidence="2 3" key="1">
    <citation type="submission" date="2023-02" db="EMBL/GenBank/DDBJ databases">
        <title>LHISI_Scaffold_Assembly.</title>
        <authorList>
            <person name="Stuart O.P."/>
            <person name="Cleave R."/>
            <person name="Magrath M.J.L."/>
            <person name="Mikheyev A.S."/>
        </authorList>
    </citation>
    <scope>NUCLEOTIDE SEQUENCE [LARGE SCALE GENOMIC DNA]</scope>
    <source>
        <strain evidence="2">Daus_M_001</strain>
        <tissue evidence="2">Leg muscle</tissue>
    </source>
</reference>
<gene>
    <name evidence="2" type="ORF">PR048_004373</name>
</gene>
<accession>A0ABQ9I6C7</accession>
<name>A0ABQ9I6C7_9NEOP</name>
<sequence>MNTSQLCSPITCGSVREGVSSHVCSSQWRNDAGSRAYSTVKFSLMPNKREFCMHLLISIGLSSLRRKLDLTNLCIRVTSANGRHVFLSPLGDKRANNKRATNCRLNHLDCCLCQQSRWTISSVWRSAEPKIPMILFEVRCFKKRGLSKGKWDDGVHMPTELSQRLSLDSCSPRRSRKYELCGIGKIREFNALKASTVLCIPESQLFVHWLLPHRVASVTSHLAVWHSLFVSLQVCYWLRVVQGVSNKLTFNCKVNFSVHLLLIIKLWIFLETPMPLPNPVILAVALIAREPVLRLGWSCASKAKKRGSDTGDTNTEVSTEGLTYRRVADLDAIYCSFTSLRVVASNHAQSGQNGSGFTFMQQPMQKRLPAPVYTALSLLMGVQRSPLVSPCFQARTREVRPDIGTSRSRSGLSKELSLPGTVYRGVEYVNTVSSRFPFYRGPGVSVWGRMVIQLGSGVPGVLAWDLRPPPLRNPFVARARWYLGESLARLTPRDGHLFPFALEVRVMGGGGSGHLHIPNRRQSHDRLRGNPSPCPRLACSPPTKANQVQPPAGSPDFPKSGNRSARCRWSVRFLGDLLFSLTLSCPCRTLITLIGYQDLAYRNARAGETGDPRENPLTSGIVRRDSHARKSGSDPAWTRVRFAWTTVIIHEGTYAGLSLDMCHVSSNADMCCVEMVEYQPYQRKCFNILLEVAQKKTLSRMKKIRKELEVKSVAQKIKECETAEKYQQPAPDGQTAPHDSMTERVAFEQGNLYGCSDIRRIFCGSLCYMGGSVPTEELLARVVFSEPVCKGADFVFDSVRAVFVISGTRWFRKPMYREMQSPSTRTHFSVRSRTQEMRELSFIRFQQSYNTRQLYWNCVSRVVECKRTVEVRKQDTGPEELISILP</sequence>
<feature type="region of interest" description="Disordered" evidence="1">
    <location>
        <begin position="513"/>
        <end position="563"/>
    </location>
</feature>
<evidence type="ECO:0000313" key="3">
    <source>
        <dbReference type="Proteomes" id="UP001159363"/>
    </source>
</evidence>
<organism evidence="2 3">
    <name type="scientific">Dryococelus australis</name>
    <dbReference type="NCBI Taxonomy" id="614101"/>
    <lineage>
        <taxon>Eukaryota</taxon>
        <taxon>Metazoa</taxon>
        <taxon>Ecdysozoa</taxon>
        <taxon>Arthropoda</taxon>
        <taxon>Hexapoda</taxon>
        <taxon>Insecta</taxon>
        <taxon>Pterygota</taxon>
        <taxon>Neoptera</taxon>
        <taxon>Polyneoptera</taxon>
        <taxon>Phasmatodea</taxon>
        <taxon>Verophasmatodea</taxon>
        <taxon>Anareolatae</taxon>
        <taxon>Phasmatidae</taxon>
        <taxon>Eurycanthinae</taxon>
        <taxon>Dryococelus</taxon>
    </lineage>
</organism>
<feature type="region of interest" description="Disordered" evidence="1">
    <location>
        <begin position="606"/>
        <end position="633"/>
    </location>
</feature>
<comment type="caution">
    <text evidence="2">The sequence shown here is derived from an EMBL/GenBank/DDBJ whole genome shotgun (WGS) entry which is preliminary data.</text>
</comment>
<keyword evidence="3" id="KW-1185">Reference proteome</keyword>
<dbReference type="EMBL" id="JARBHB010000002">
    <property type="protein sequence ID" value="KAJ8891819.1"/>
    <property type="molecule type" value="Genomic_DNA"/>
</dbReference>
<protein>
    <submittedName>
        <fullName evidence="2">Uncharacterized protein</fullName>
    </submittedName>
</protein>
<evidence type="ECO:0000313" key="2">
    <source>
        <dbReference type="EMBL" id="KAJ8891819.1"/>
    </source>
</evidence>